<dbReference type="EMBL" id="CAJPWZ010002035">
    <property type="protein sequence ID" value="CAG2229695.1"/>
    <property type="molecule type" value="Genomic_DNA"/>
</dbReference>
<feature type="region of interest" description="Disordered" evidence="1">
    <location>
        <begin position="1"/>
        <end position="21"/>
    </location>
</feature>
<accession>A0A8S3T736</accession>
<evidence type="ECO:0000313" key="2">
    <source>
        <dbReference type="EMBL" id="CAG2229695.1"/>
    </source>
</evidence>
<protein>
    <submittedName>
        <fullName evidence="2">Uncharacterized protein</fullName>
    </submittedName>
</protein>
<sequence length="207" mass="24001">MAQTQIMGPDEQNESYEEDYTDDNDEVKFHWKLEMSCNAEEMVPTETDKPHKKDVTLETVVQRDKEKEEIFLEEPQATETEQKCILELASTNIASLFNKRQWGDVAVSNHIIGSAVYLKWVSFMIYGHLVHKWCSQPLLNRRMHSGDLLISAAVLLSGNNYQKIQLLANILKMPLVSSTTFHKIQRSYLIPVVADFWEILRNIKEKM</sequence>
<name>A0A8S3T736_MYTED</name>
<dbReference type="PANTHER" id="PTHR31751:SF7">
    <property type="entry name" value="THAP-TYPE DOMAIN-CONTAINING PROTEIN"/>
    <property type="match status" value="1"/>
</dbReference>
<reference evidence="2" key="1">
    <citation type="submission" date="2021-03" db="EMBL/GenBank/DDBJ databases">
        <authorList>
            <person name="Bekaert M."/>
        </authorList>
    </citation>
    <scope>NUCLEOTIDE SEQUENCE</scope>
</reference>
<evidence type="ECO:0000256" key="1">
    <source>
        <dbReference type="SAM" id="MobiDB-lite"/>
    </source>
</evidence>
<feature type="compositionally biased region" description="Acidic residues" evidence="1">
    <location>
        <begin position="11"/>
        <end position="21"/>
    </location>
</feature>
<dbReference type="AlphaFoldDB" id="A0A8S3T736"/>
<keyword evidence="3" id="KW-1185">Reference proteome</keyword>
<comment type="caution">
    <text evidence="2">The sequence shown here is derived from an EMBL/GenBank/DDBJ whole genome shotgun (WGS) entry which is preliminary data.</text>
</comment>
<proteinExistence type="predicted"/>
<dbReference type="PANTHER" id="PTHR31751">
    <property type="entry name" value="SI:CH211-108C17.2-RELATED-RELATED"/>
    <property type="match status" value="1"/>
</dbReference>
<dbReference type="OrthoDB" id="6062363at2759"/>
<organism evidence="2 3">
    <name type="scientific">Mytilus edulis</name>
    <name type="common">Blue mussel</name>
    <dbReference type="NCBI Taxonomy" id="6550"/>
    <lineage>
        <taxon>Eukaryota</taxon>
        <taxon>Metazoa</taxon>
        <taxon>Spiralia</taxon>
        <taxon>Lophotrochozoa</taxon>
        <taxon>Mollusca</taxon>
        <taxon>Bivalvia</taxon>
        <taxon>Autobranchia</taxon>
        <taxon>Pteriomorphia</taxon>
        <taxon>Mytilida</taxon>
        <taxon>Mytiloidea</taxon>
        <taxon>Mytilidae</taxon>
        <taxon>Mytilinae</taxon>
        <taxon>Mytilus</taxon>
    </lineage>
</organism>
<evidence type="ECO:0000313" key="3">
    <source>
        <dbReference type="Proteomes" id="UP000683360"/>
    </source>
</evidence>
<dbReference type="Proteomes" id="UP000683360">
    <property type="component" value="Unassembled WGS sequence"/>
</dbReference>
<gene>
    <name evidence="2" type="ORF">MEDL_42572</name>
</gene>